<keyword evidence="2" id="KW-0723">Serine/threonine-protein kinase</keyword>
<evidence type="ECO:0000259" key="11">
    <source>
        <dbReference type="PROSITE" id="PS50011"/>
    </source>
</evidence>
<keyword evidence="13" id="KW-1185">Reference proteome</keyword>
<dbReference type="PANTHER" id="PTHR47989:SF62">
    <property type="entry name" value="OS05G0423500 PROTEIN"/>
    <property type="match status" value="1"/>
</dbReference>
<evidence type="ECO:0000256" key="9">
    <source>
        <dbReference type="PROSITE-ProRule" id="PRU10141"/>
    </source>
</evidence>
<dbReference type="Proteomes" id="UP001177003">
    <property type="component" value="Chromosome 0"/>
</dbReference>
<dbReference type="SMART" id="SM00220">
    <property type="entry name" value="S_TKc"/>
    <property type="match status" value="2"/>
</dbReference>
<dbReference type="AlphaFoldDB" id="A0AA35Y7M9"/>
<dbReference type="InterPro" id="IPR001245">
    <property type="entry name" value="Ser-Thr/Tyr_kinase_cat_dom"/>
</dbReference>
<keyword evidence="4 9" id="KW-0547">Nucleotide-binding</keyword>
<evidence type="ECO:0000256" key="1">
    <source>
        <dbReference type="ARBA" id="ARBA00012513"/>
    </source>
</evidence>
<dbReference type="InterPro" id="IPR000719">
    <property type="entry name" value="Prot_kinase_dom"/>
</dbReference>
<dbReference type="PROSITE" id="PS00107">
    <property type="entry name" value="PROTEIN_KINASE_ATP"/>
    <property type="match status" value="2"/>
</dbReference>
<feature type="binding site" evidence="9">
    <location>
        <position position="446"/>
    </location>
    <ligand>
        <name>ATP</name>
        <dbReference type="ChEBI" id="CHEBI:30616"/>
    </ligand>
</feature>
<feature type="binding site" evidence="9">
    <location>
        <position position="87"/>
    </location>
    <ligand>
        <name>ATP</name>
        <dbReference type="ChEBI" id="CHEBI:30616"/>
    </ligand>
</feature>
<dbReference type="EC" id="2.7.11.1" evidence="1"/>
<keyword evidence="3" id="KW-0808">Transferase</keyword>
<dbReference type="PROSITE" id="PS00108">
    <property type="entry name" value="PROTEIN_KINASE_ST"/>
    <property type="match status" value="1"/>
</dbReference>
<dbReference type="InterPro" id="IPR011009">
    <property type="entry name" value="Kinase-like_dom_sf"/>
</dbReference>
<evidence type="ECO:0000256" key="2">
    <source>
        <dbReference type="ARBA" id="ARBA00022527"/>
    </source>
</evidence>
<evidence type="ECO:0000313" key="13">
    <source>
        <dbReference type="Proteomes" id="UP001177003"/>
    </source>
</evidence>
<feature type="domain" description="Protein kinase" evidence="11">
    <location>
        <begin position="56"/>
        <end position="335"/>
    </location>
</feature>
<evidence type="ECO:0000256" key="7">
    <source>
        <dbReference type="ARBA" id="ARBA00047899"/>
    </source>
</evidence>
<dbReference type="PANTHER" id="PTHR47989">
    <property type="entry name" value="OS01G0750732 PROTEIN"/>
    <property type="match status" value="1"/>
</dbReference>
<evidence type="ECO:0000256" key="5">
    <source>
        <dbReference type="ARBA" id="ARBA00022777"/>
    </source>
</evidence>
<dbReference type="GO" id="GO:0004674">
    <property type="term" value="F:protein serine/threonine kinase activity"/>
    <property type="evidence" value="ECO:0007669"/>
    <property type="project" value="UniProtKB-KW"/>
</dbReference>
<dbReference type="CDD" id="cd14066">
    <property type="entry name" value="STKc_IRAK"/>
    <property type="match status" value="1"/>
</dbReference>
<dbReference type="Gene3D" id="1.10.510.10">
    <property type="entry name" value="Transferase(Phosphotransferase) domain 1"/>
    <property type="match status" value="2"/>
</dbReference>
<dbReference type="GO" id="GO:0005524">
    <property type="term" value="F:ATP binding"/>
    <property type="evidence" value="ECO:0007669"/>
    <property type="project" value="UniProtKB-UniRule"/>
</dbReference>
<evidence type="ECO:0000313" key="12">
    <source>
        <dbReference type="EMBL" id="CAI9261766.1"/>
    </source>
</evidence>
<dbReference type="Pfam" id="PF07714">
    <property type="entry name" value="PK_Tyr_Ser-Thr"/>
    <property type="match status" value="2"/>
</dbReference>
<organism evidence="12 13">
    <name type="scientific">Lactuca saligna</name>
    <name type="common">Willowleaf lettuce</name>
    <dbReference type="NCBI Taxonomy" id="75948"/>
    <lineage>
        <taxon>Eukaryota</taxon>
        <taxon>Viridiplantae</taxon>
        <taxon>Streptophyta</taxon>
        <taxon>Embryophyta</taxon>
        <taxon>Tracheophyta</taxon>
        <taxon>Spermatophyta</taxon>
        <taxon>Magnoliopsida</taxon>
        <taxon>eudicotyledons</taxon>
        <taxon>Gunneridae</taxon>
        <taxon>Pentapetalae</taxon>
        <taxon>asterids</taxon>
        <taxon>campanulids</taxon>
        <taxon>Asterales</taxon>
        <taxon>Asteraceae</taxon>
        <taxon>Cichorioideae</taxon>
        <taxon>Cichorieae</taxon>
        <taxon>Lactucinae</taxon>
        <taxon>Lactuca</taxon>
    </lineage>
</organism>
<dbReference type="PROSITE" id="PS50011">
    <property type="entry name" value="PROTEIN_KINASE_DOM"/>
    <property type="match status" value="2"/>
</dbReference>
<dbReference type="FunFam" id="1.10.510.10:FF:001023">
    <property type="entry name" value="Os07g0541700 protein"/>
    <property type="match status" value="1"/>
</dbReference>
<comment type="catalytic activity">
    <reaction evidence="8">
        <text>L-seryl-[protein] + ATP = O-phospho-L-seryl-[protein] + ADP + H(+)</text>
        <dbReference type="Rhea" id="RHEA:17989"/>
        <dbReference type="Rhea" id="RHEA-COMP:9863"/>
        <dbReference type="Rhea" id="RHEA-COMP:11604"/>
        <dbReference type="ChEBI" id="CHEBI:15378"/>
        <dbReference type="ChEBI" id="CHEBI:29999"/>
        <dbReference type="ChEBI" id="CHEBI:30616"/>
        <dbReference type="ChEBI" id="CHEBI:83421"/>
        <dbReference type="ChEBI" id="CHEBI:456216"/>
        <dbReference type="EC" id="2.7.11.1"/>
    </reaction>
</comment>
<dbReference type="FunFam" id="1.10.510.10:FF:000084">
    <property type="entry name" value="Wall-associated receptor kinase 2"/>
    <property type="match status" value="1"/>
</dbReference>
<reference evidence="12" key="1">
    <citation type="submission" date="2023-04" db="EMBL/GenBank/DDBJ databases">
        <authorList>
            <person name="Vijverberg K."/>
            <person name="Xiong W."/>
            <person name="Schranz E."/>
        </authorList>
    </citation>
    <scope>NUCLEOTIDE SEQUENCE</scope>
</reference>
<dbReference type="Gene3D" id="3.30.200.20">
    <property type="entry name" value="Phosphorylase Kinase, domain 1"/>
    <property type="match status" value="2"/>
</dbReference>
<keyword evidence="5" id="KW-0418">Kinase</keyword>
<proteinExistence type="predicted"/>
<protein>
    <recommendedName>
        <fullName evidence="1">non-specific serine/threonine protein kinase</fullName>
        <ecNumber evidence="1">2.7.11.1</ecNumber>
    </recommendedName>
</protein>
<feature type="compositionally biased region" description="Low complexity" evidence="10">
    <location>
        <begin position="14"/>
        <end position="26"/>
    </location>
</feature>
<dbReference type="EMBL" id="OX465086">
    <property type="protein sequence ID" value="CAI9261766.1"/>
    <property type="molecule type" value="Genomic_DNA"/>
</dbReference>
<comment type="catalytic activity">
    <reaction evidence="7">
        <text>L-threonyl-[protein] + ATP = O-phospho-L-threonyl-[protein] + ADP + H(+)</text>
        <dbReference type="Rhea" id="RHEA:46608"/>
        <dbReference type="Rhea" id="RHEA-COMP:11060"/>
        <dbReference type="Rhea" id="RHEA-COMP:11605"/>
        <dbReference type="ChEBI" id="CHEBI:15378"/>
        <dbReference type="ChEBI" id="CHEBI:30013"/>
        <dbReference type="ChEBI" id="CHEBI:30616"/>
        <dbReference type="ChEBI" id="CHEBI:61977"/>
        <dbReference type="ChEBI" id="CHEBI:456216"/>
        <dbReference type="EC" id="2.7.11.1"/>
    </reaction>
</comment>
<evidence type="ECO:0000256" key="4">
    <source>
        <dbReference type="ARBA" id="ARBA00022741"/>
    </source>
</evidence>
<feature type="domain" description="Protein kinase" evidence="11">
    <location>
        <begin position="408"/>
        <end position="654"/>
    </location>
</feature>
<evidence type="ECO:0000256" key="6">
    <source>
        <dbReference type="ARBA" id="ARBA00022840"/>
    </source>
</evidence>
<evidence type="ECO:0000256" key="8">
    <source>
        <dbReference type="ARBA" id="ARBA00048679"/>
    </source>
</evidence>
<feature type="region of interest" description="Disordered" evidence="10">
    <location>
        <begin position="1"/>
        <end position="26"/>
    </location>
</feature>
<dbReference type="SUPFAM" id="SSF56112">
    <property type="entry name" value="Protein kinase-like (PK-like)"/>
    <property type="match status" value="2"/>
</dbReference>
<name>A0AA35Y7M9_LACSI</name>
<dbReference type="FunFam" id="3.30.200.20:FF:000039">
    <property type="entry name" value="receptor-like protein kinase FERONIA"/>
    <property type="match status" value="1"/>
</dbReference>
<evidence type="ECO:0000256" key="3">
    <source>
        <dbReference type="ARBA" id="ARBA00022679"/>
    </source>
</evidence>
<accession>A0AA35Y7M9</accession>
<dbReference type="InterPro" id="IPR008271">
    <property type="entry name" value="Ser/Thr_kinase_AS"/>
</dbReference>
<sequence length="654" mass="72506">MSFATDGGREPEPSTSAPASASSSASTSTSISTSVEWSQPCRNFEFPEILLATENFDESLVIGRGGFGKVYRGKIINGSSVVVAAIKRLDSMSNQGAAEFWAEVHMLFKLRHCHLVSLIGYCNHGKEMILVYEYMPHGTLEDHLHKLSTPLSWVQRLKICIGAARGLDYLHTGTGIGLGVIHRDVKSSNILLHETWAAKISDFGLSRIGPTNQPSTYVNTLVKGTFGYLDPNYFTTGRLTRKSDVYSFGVVLLEVLCRKRAVDKSLDEEQWGLVGWAQEYIKEEKLKHIVDSDIRDQISTKCLKEFIGITERCLLSNPKQRPMMTEVVFSLDCALTLQEKTNTSLQAAGKTIFSRMVDMLPFPSSGENSVHSDPKLSSNNNGDMFSDVPNSSLKVFKFADLKKATSNFRDDLVLGQGAFGKVLLGWIDKKTFVPSRYGVGIPVAIKRRSASSIRGNSEWLSEVRFLGCLAHSNIISLLGYCNHEQEYLLVYEYMQNRSLDRFLYTSAHVRAQPLSWKTRLIILIGVARGLTYVHSSKDEIIHRNVECSSILLDQAFNAKLGGFGLARSGPESGKTHVSTRVVGNSGVLAPEYIATGHLSVKCDIYSFGVVLLETLTGLKANAIMGRYETQNLAEWHQNVLQTNLRIGHQVKKLC</sequence>
<evidence type="ECO:0000256" key="10">
    <source>
        <dbReference type="SAM" id="MobiDB-lite"/>
    </source>
</evidence>
<gene>
    <name evidence="12" type="ORF">LSALG_LOCUS2540</name>
</gene>
<keyword evidence="6 9" id="KW-0067">ATP-binding</keyword>
<dbReference type="InterPro" id="IPR017441">
    <property type="entry name" value="Protein_kinase_ATP_BS"/>
</dbReference>